<dbReference type="AlphaFoldDB" id="A0A140E4R4"/>
<dbReference type="Proteomes" id="UP000030512">
    <property type="component" value="Chromosome"/>
</dbReference>
<gene>
    <name evidence="1" type="ORF">JT25_002605</name>
</gene>
<keyword evidence="2" id="KW-1185">Reference proteome</keyword>
<name>A0A140E4R4_9GAMM</name>
<dbReference type="InterPro" id="IPR036188">
    <property type="entry name" value="FAD/NAD-bd_sf"/>
</dbReference>
<organism evidence="1 2">
    <name type="scientific">Methylomonas denitrificans</name>
    <dbReference type="NCBI Taxonomy" id="1538553"/>
    <lineage>
        <taxon>Bacteria</taxon>
        <taxon>Pseudomonadati</taxon>
        <taxon>Pseudomonadota</taxon>
        <taxon>Gammaproteobacteria</taxon>
        <taxon>Methylococcales</taxon>
        <taxon>Methylococcaceae</taxon>
        <taxon>Methylomonas</taxon>
    </lineage>
</organism>
<dbReference type="OrthoDB" id="9152664at2"/>
<accession>A0A140E4R4</accession>
<sequence length="247" mass="26941">MLEPVKVGIGEYLSGFYASLVSTTKPMDEYIQRGVARSIAWAPSRMVDSAEEMLAAWQRNDTDSAPTRPPKLPVILVGMDQSYTPTAREYGAQIANSEKVIMPNDPKQRLFGLRTVFGDIRVQMVVAAADEPTARSIAAQLMLYMEAVPNRRVGYTTSFAGVSQYWVAMIESTDVPAAAIHTGVKNIVMLAVDITLKAQIPIYDAPKVGEPNDGKGVPGTDDPAGYPVVIRVDFDDKIMKQITTVSE</sequence>
<dbReference type="STRING" id="1538553.JT25_002605"/>
<dbReference type="EMBL" id="CP014476">
    <property type="protein sequence ID" value="AMK75388.1"/>
    <property type="molecule type" value="Genomic_DNA"/>
</dbReference>
<dbReference type="Gene3D" id="3.50.50.60">
    <property type="entry name" value="FAD/NAD(P)-binding domain"/>
    <property type="match status" value="1"/>
</dbReference>
<evidence type="ECO:0000313" key="2">
    <source>
        <dbReference type="Proteomes" id="UP000030512"/>
    </source>
</evidence>
<dbReference type="RefSeq" id="WP_062327494.1">
    <property type="nucleotide sequence ID" value="NZ_CP014476.1"/>
</dbReference>
<proteinExistence type="predicted"/>
<evidence type="ECO:0000313" key="1">
    <source>
        <dbReference type="EMBL" id="AMK75388.1"/>
    </source>
</evidence>
<protein>
    <submittedName>
        <fullName evidence="1">Uncharacterized protein</fullName>
    </submittedName>
</protein>
<dbReference type="KEGG" id="mdn:JT25_002605"/>
<reference evidence="1 2" key="1">
    <citation type="journal article" date="2015" name="Environ. Microbiol.">
        <title>Methane oxidation coupled to nitrate reduction under hypoxia by the Gammaproteobacterium Methylomonas denitrificans, sp. nov. type strain FJG1.</title>
        <authorList>
            <person name="Kits K.D."/>
            <person name="Klotz M.G."/>
            <person name="Stein L.Y."/>
        </authorList>
    </citation>
    <scope>NUCLEOTIDE SEQUENCE [LARGE SCALE GENOMIC DNA]</scope>
    <source>
        <strain evidence="1 2">FJG1</strain>
    </source>
</reference>